<dbReference type="HAMAP" id="MF_01358">
    <property type="entry name" value="NDH1_NuoD"/>
    <property type="match status" value="1"/>
</dbReference>
<keyword evidence="2" id="KW-0520">NAD</keyword>
<keyword evidence="2" id="KW-0813">Transport</keyword>
<organism evidence="5 6">
    <name type="scientific">Ignavibacterium album (strain DSM 19864 / JCM 16511 / NBRC 101810 / Mat9-16)</name>
    <dbReference type="NCBI Taxonomy" id="945713"/>
    <lineage>
        <taxon>Bacteria</taxon>
        <taxon>Pseudomonadati</taxon>
        <taxon>Ignavibacteriota</taxon>
        <taxon>Ignavibacteria</taxon>
        <taxon>Ignavibacteriales</taxon>
        <taxon>Ignavibacteriaceae</taxon>
        <taxon>Ignavibacterium</taxon>
    </lineage>
</organism>
<dbReference type="PANTHER" id="PTHR11993">
    <property type="entry name" value="NADH-UBIQUINONE OXIDOREDUCTASE 49 KDA SUBUNIT"/>
    <property type="match status" value="1"/>
</dbReference>
<sequence length="416" mass="46809">MEKLTKDDVHPKIVQALLKDTDITIEDALENEMILNMGPQHPATHGVLRVLLRLDGETVIGCVPELGYLHRGYEKMAENMSYYEYIPHTDRLDYISPMANNVAWVLAVEKLAGIEVPPRAQYIRMMVAELARITSHLVAVGAFAMDVGALTVFLWTLREREKVLDIWDILCGARFTNSYTRIGGVANDAPPEALAKVKWFIDQFDDNLTECEKLLNTNRIFIERLEGIGVMSGELALDLGVTGPSLRASGIEFDLRRATPYLKYNEIDFNIPTYTEGDSLARYFVRVDEMRESAKIVRQILEKMPQGEVLANSPKKVLPHKTEIYTRMEELIHDFMIVNFGINPPVGEIYHAIEGSKGELGFYLVSKGEGHPWKCKIRSPSFNNLQALPHLVKGHMISDVVAIIGSIDPIMGEADK</sequence>
<proteinExistence type="inferred from homology"/>
<keyword evidence="6" id="KW-1185">Reference proteome</keyword>
<dbReference type="Proteomes" id="UP000007394">
    <property type="component" value="Chromosome"/>
</dbReference>
<dbReference type="Gene3D" id="1.10.645.10">
    <property type="entry name" value="Cytochrome-c3 Hydrogenase, chain B"/>
    <property type="match status" value="1"/>
</dbReference>
<evidence type="ECO:0000256" key="3">
    <source>
        <dbReference type="SAM" id="Phobius"/>
    </source>
</evidence>
<dbReference type="RefSeq" id="WP_014560975.1">
    <property type="nucleotide sequence ID" value="NC_017464.1"/>
</dbReference>
<dbReference type="KEGG" id="ial:IALB_2121"/>
<keyword evidence="2 3" id="KW-0472">Membrane</keyword>
<comment type="subunit">
    <text evidence="2">NDH-1 is composed of 14 different subunits. Subunits NuoB, C, D, E, F, and G constitute the peripheral sector of the complex.</text>
</comment>
<dbReference type="OrthoDB" id="9801496at2"/>
<dbReference type="EMBL" id="CP003418">
    <property type="protein sequence ID" value="AFH49826.1"/>
    <property type="molecule type" value="Genomic_DNA"/>
</dbReference>
<evidence type="ECO:0000259" key="4">
    <source>
        <dbReference type="Pfam" id="PF00346"/>
    </source>
</evidence>
<dbReference type="GO" id="GO:0005886">
    <property type="term" value="C:plasma membrane"/>
    <property type="evidence" value="ECO:0007669"/>
    <property type="project" value="UniProtKB-SubCell"/>
</dbReference>
<evidence type="ECO:0000256" key="2">
    <source>
        <dbReference type="HAMAP-Rule" id="MF_01358"/>
    </source>
</evidence>
<keyword evidence="2" id="KW-0997">Cell inner membrane</keyword>
<keyword evidence="2" id="KW-1003">Cell membrane</keyword>
<evidence type="ECO:0000313" key="6">
    <source>
        <dbReference type="Proteomes" id="UP000007394"/>
    </source>
</evidence>
<evidence type="ECO:0000313" key="5">
    <source>
        <dbReference type="EMBL" id="AFH49826.1"/>
    </source>
</evidence>
<dbReference type="AlphaFoldDB" id="I0ALG9"/>
<keyword evidence="3" id="KW-0812">Transmembrane</keyword>
<gene>
    <name evidence="2 5" type="primary">nuoD</name>
    <name evidence="5" type="ordered locus">IALB_2121</name>
</gene>
<feature type="domain" description="NADH-quinone oxidoreductase subunit D" evidence="4">
    <location>
        <begin position="146"/>
        <end position="416"/>
    </location>
</feature>
<dbReference type="GO" id="GO:0051287">
    <property type="term" value="F:NAD binding"/>
    <property type="evidence" value="ECO:0007669"/>
    <property type="project" value="InterPro"/>
</dbReference>
<dbReference type="InterPro" id="IPR001135">
    <property type="entry name" value="NADH_Q_OxRdtase_suD"/>
</dbReference>
<dbReference type="GO" id="GO:0048038">
    <property type="term" value="F:quinone binding"/>
    <property type="evidence" value="ECO:0007669"/>
    <property type="project" value="UniProtKB-KW"/>
</dbReference>
<protein>
    <recommendedName>
        <fullName evidence="2">NADH-quinone oxidoreductase subunit D</fullName>
        <ecNumber evidence="2">7.1.1.-</ecNumber>
    </recommendedName>
    <alternativeName>
        <fullName evidence="2">NADH dehydrogenase I subunit D</fullName>
    </alternativeName>
    <alternativeName>
        <fullName evidence="2">NDH-1 subunit D</fullName>
    </alternativeName>
</protein>
<reference evidence="5 6" key="1">
    <citation type="journal article" date="2012" name="Front. Microbiol.">
        <title>Complete genome of Ignavibacterium album, a metabolically versatile, flagellated, facultative anaerobe from the phylum Chlorobi.</title>
        <authorList>
            <person name="Liu Z."/>
            <person name="Frigaard N.-U."/>
            <person name="Vogl K."/>
            <person name="Iino T."/>
            <person name="Ohkuma M."/>
            <person name="Overmann J."/>
            <person name="Bryant D.A."/>
        </authorList>
    </citation>
    <scope>NUCLEOTIDE SEQUENCE [LARGE SCALE GENOMIC DNA]</scope>
    <source>
        <strain evidence="6">DSM 19864 / JCM 16511 / NBRC 101810 / Mat9-16</strain>
    </source>
</reference>
<comment type="function">
    <text evidence="2">NDH-1 shuttles electrons from NADH, via FMN and iron-sulfur (Fe-S) centers, to quinones in the respiratory chain. The immediate electron acceptor for the enzyme in this species is believed to be ubiquinone. Couples the redox reaction to proton translocation (for every two electrons transferred, four hydrogen ions are translocated across the cytoplasmic membrane), and thus conserves the redox energy in a proton gradient.</text>
</comment>
<dbReference type="InterPro" id="IPR029014">
    <property type="entry name" value="NiFe-Hase_large"/>
</dbReference>
<dbReference type="PANTHER" id="PTHR11993:SF10">
    <property type="entry name" value="NADH DEHYDROGENASE [UBIQUINONE] IRON-SULFUR PROTEIN 2, MITOCHONDRIAL"/>
    <property type="match status" value="1"/>
</dbReference>
<comment type="similarity">
    <text evidence="2">Belongs to the complex I 49 kDa subunit family.</text>
</comment>
<keyword evidence="2" id="KW-0874">Quinone</keyword>
<keyword evidence="2" id="KW-1278">Translocase</keyword>
<name>I0ALG9_IGNAJ</name>
<accession>I0ALG9</accession>
<dbReference type="GO" id="GO:0050136">
    <property type="term" value="F:NADH dehydrogenase (quinone) (non-electrogenic) activity"/>
    <property type="evidence" value="ECO:0007669"/>
    <property type="project" value="UniProtKB-UniRule"/>
</dbReference>
<dbReference type="SUPFAM" id="SSF56762">
    <property type="entry name" value="HydB/Nqo4-like"/>
    <property type="match status" value="1"/>
</dbReference>
<dbReference type="HOGENOM" id="CLU_015134_1_2_10"/>
<dbReference type="PATRIC" id="fig|945713.3.peg.2128"/>
<dbReference type="NCBIfam" id="NF004739">
    <property type="entry name" value="PRK06075.1"/>
    <property type="match status" value="1"/>
</dbReference>
<dbReference type="Pfam" id="PF00346">
    <property type="entry name" value="Complex1_49kDa"/>
    <property type="match status" value="1"/>
</dbReference>
<keyword evidence="2" id="KW-0830">Ubiquinone</keyword>
<comment type="subcellular location">
    <subcellularLocation>
        <location evidence="2">Cell inner membrane</location>
        <topology evidence="2">Peripheral membrane protein</topology>
        <orientation evidence="2">Cytoplasmic side</orientation>
    </subcellularLocation>
    <subcellularLocation>
        <location evidence="1">Cell membrane</location>
        <topology evidence="1">Peripheral membrane protein</topology>
    </subcellularLocation>
</comment>
<dbReference type="NCBIfam" id="TIGR01962">
    <property type="entry name" value="NuoD"/>
    <property type="match status" value="1"/>
</dbReference>
<keyword evidence="3" id="KW-1133">Transmembrane helix</keyword>
<dbReference type="EC" id="7.1.1.-" evidence="2"/>
<comment type="catalytic activity">
    <reaction evidence="2">
        <text>a quinone + NADH + 5 H(+)(in) = a quinol + NAD(+) + 4 H(+)(out)</text>
        <dbReference type="Rhea" id="RHEA:57888"/>
        <dbReference type="ChEBI" id="CHEBI:15378"/>
        <dbReference type="ChEBI" id="CHEBI:24646"/>
        <dbReference type="ChEBI" id="CHEBI:57540"/>
        <dbReference type="ChEBI" id="CHEBI:57945"/>
        <dbReference type="ChEBI" id="CHEBI:132124"/>
    </reaction>
</comment>
<dbReference type="InterPro" id="IPR022885">
    <property type="entry name" value="NDH1_su_D/H"/>
</dbReference>
<dbReference type="STRING" id="945713.IALB_2121"/>
<evidence type="ECO:0000256" key="1">
    <source>
        <dbReference type="ARBA" id="ARBA00004202"/>
    </source>
</evidence>
<feature type="transmembrane region" description="Helical" evidence="3">
    <location>
        <begin position="133"/>
        <end position="155"/>
    </location>
</feature>
<dbReference type="eggNOG" id="COG0649">
    <property type="taxonomic scope" value="Bacteria"/>
</dbReference>